<evidence type="ECO:0000313" key="1">
    <source>
        <dbReference type="EMBL" id="AFY91875.1"/>
    </source>
</evidence>
<accession>K9UAM0</accession>
<dbReference type="KEGG" id="cmp:Cha6605_0596"/>
<dbReference type="eggNOG" id="ENOG5033M58">
    <property type="taxonomic scope" value="Bacteria"/>
</dbReference>
<sequence>MISDQEFLYGAAFSRLVHYGGQISLTHLSDVHPAIYLVETNSSKSAILFKLSKKPKSTWSFTLSHQEQLAIATVSEKYSHTKIFFSLICHKDGICCISKERLYDLLDPSEDISAQHISVSRKIHGSYHVSGPGRQQMNRSIPQNDWPYIILQNGDNSHE</sequence>
<protein>
    <submittedName>
        <fullName evidence="1">Uncharacterized protein</fullName>
    </submittedName>
</protein>
<name>K9UAM0_CHAP6</name>
<dbReference type="EMBL" id="CP003600">
    <property type="protein sequence ID" value="AFY91875.1"/>
    <property type="molecule type" value="Genomic_DNA"/>
</dbReference>
<dbReference type="Proteomes" id="UP000010366">
    <property type="component" value="Chromosome"/>
</dbReference>
<evidence type="ECO:0000313" key="2">
    <source>
        <dbReference type="Proteomes" id="UP000010366"/>
    </source>
</evidence>
<gene>
    <name evidence="1" type="ORF">Cha6605_0596</name>
</gene>
<reference evidence="1 2" key="1">
    <citation type="submission" date="2012-05" db="EMBL/GenBank/DDBJ databases">
        <title>Finished chromosome of genome of Chamaesiphon sp. PCC 6605.</title>
        <authorList>
            <consortium name="US DOE Joint Genome Institute"/>
            <person name="Gugger M."/>
            <person name="Coursin T."/>
            <person name="Rippka R."/>
            <person name="Tandeau De Marsac N."/>
            <person name="Huntemann M."/>
            <person name="Wei C.-L."/>
            <person name="Han J."/>
            <person name="Detter J.C."/>
            <person name="Han C."/>
            <person name="Tapia R."/>
            <person name="Chen A."/>
            <person name="Kyrpides N."/>
            <person name="Mavromatis K."/>
            <person name="Markowitz V."/>
            <person name="Szeto E."/>
            <person name="Ivanova N."/>
            <person name="Pagani I."/>
            <person name="Pati A."/>
            <person name="Goodwin L."/>
            <person name="Nordberg H.P."/>
            <person name="Cantor M.N."/>
            <person name="Hua S.X."/>
            <person name="Woyke T."/>
            <person name="Kerfeld C.A."/>
        </authorList>
    </citation>
    <scope>NUCLEOTIDE SEQUENCE [LARGE SCALE GENOMIC DNA]</scope>
    <source>
        <strain evidence="2">ATCC 27169 / PCC 6605</strain>
    </source>
</reference>
<keyword evidence="2" id="KW-1185">Reference proteome</keyword>
<dbReference type="AlphaFoldDB" id="K9UAM0"/>
<dbReference type="OrthoDB" id="485732at2"/>
<dbReference type="HOGENOM" id="CLU_1709447_0_0_3"/>
<proteinExistence type="predicted"/>
<dbReference type="RefSeq" id="WP_015158069.1">
    <property type="nucleotide sequence ID" value="NC_019697.1"/>
</dbReference>
<organism evidence="1 2">
    <name type="scientific">Chamaesiphon minutus (strain ATCC 27169 / PCC 6605)</name>
    <dbReference type="NCBI Taxonomy" id="1173020"/>
    <lineage>
        <taxon>Bacteria</taxon>
        <taxon>Bacillati</taxon>
        <taxon>Cyanobacteriota</taxon>
        <taxon>Cyanophyceae</taxon>
        <taxon>Gomontiellales</taxon>
        <taxon>Chamaesiphonaceae</taxon>
        <taxon>Chamaesiphon</taxon>
    </lineage>
</organism>